<protein>
    <submittedName>
        <fullName evidence="2">Uncharacterized protein</fullName>
    </submittedName>
</protein>
<proteinExistence type="predicted"/>
<feature type="compositionally biased region" description="Polar residues" evidence="1">
    <location>
        <begin position="39"/>
        <end position="48"/>
    </location>
</feature>
<name>A0A382KW86_9ZZZZ</name>
<organism evidence="2">
    <name type="scientific">marine metagenome</name>
    <dbReference type="NCBI Taxonomy" id="408172"/>
    <lineage>
        <taxon>unclassified sequences</taxon>
        <taxon>metagenomes</taxon>
        <taxon>ecological metagenomes</taxon>
    </lineage>
</organism>
<feature type="region of interest" description="Disordered" evidence="1">
    <location>
        <begin position="1"/>
        <end position="20"/>
    </location>
</feature>
<feature type="region of interest" description="Disordered" evidence="1">
    <location>
        <begin position="30"/>
        <end position="55"/>
    </location>
</feature>
<gene>
    <name evidence="2" type="ORF">METZ01_LOCUS280226</name>
</gene>
<accession>A0A382KW86</accession>
<dbReference type="EMBL" id="UINC01082527">
    <property type="protein sequence ID" value="SVC27372.1"/>
    <property type="molecule type" value="Genomic_DNA"/>
</dbReference>
<evidence type="ECO:0000313" key="2">
    <source>
        <dbReference type="EMBL" id="SVC27372.1"/>
    </source>
</evidence>
<sequence>IESPTPFTKGQLADSGGDLPQVAAEKRVRPAGLEPATYGSANRRSIQLSHGRIIG</sequence>
<dbReference type="AlphaFoldDB" id="A0A382KW86"/>
<evidence type="ECO:0000256" key="1">
    <source>
        <dbReference type="SAM" id="MobiDB-lite"/>
    </source>
</evidence>
<feature type="non-terminal residue" evidence="2">
    <location>
        <position position="1"/>
    </location>
</feature>
<reference evidence="2" key="1">
    <citation type="submission" date="2018-05" db="EMBL/GenBank/DDBJ databases">
        <authorList>
            <person name="Lanie J.A."/>
            <person name="Ng W.-L."/>
            <person name="Kazmierczak K.M."/>
            <person name="Andrzejewski T.M."/>
            <person name="Davidsen T.M."/>
            <person name="Wayne K.J."/>
            <person name="Tettelin H."/>
            <person name="Glass J.I."/>
            <person name="Rusch D."/>
            <person name="Podicherti R."/>
            <person name="Tsui H.-C.T."/>
            <person name="Winkler M.E."/>
        </authorList>
    </citation>
    <scope>NUCLEOTIDE SEQUENCE</scope>
</reference>